<evidence type="ECO:0000313" key="3">
    <source>
        <dbReference type="Proteomes" id="UP000460549"/>
    </source>
</evidence>
<feature type="coiled-coil region" evidence="1">
    <location>
        <begin position="164"/>
        <end position="235"/>
    </location>
</feature>
<dbReference type="SUPFAM" id="SSF56954">
    <property type="entry name" value="Outer membrane efflux proteins (OEP)"/>
    <property type="match status" value="1"/>
</dbReference>
<evidence type="ECO:0000313" key="2">
    <source>
        <dbReference type="EMBL" id="MSU06378.1"/>
    </source>
</evidence>
<keyword evidence="1" id="KW-0175">Coiled coil</keyword>
<dbReference type="RefSeq" id="WP_154425351.1">
    <property type="nucleotide sequence ID" value="NZ_VUNN01000010.1"/>
</dbReference>
<dbReference type="Gene3D" id="1.20.1600.10">
    <property type="entry name" value="Outer membrane efflux proteins (OEP)"/>
    <property type="match status" value="1"/>
</dbReference>
<protein>
    <submittedName>
        <fullName evidence="2">TolC family protein</fullName>
    </submittedName>
</protein>
<comment type="caution">
    <text evidence="2">The sequence shown here is derived from an EMBL/GenBank/DDBJ whole genome shotgun (WGS) entry which is preliminary data.</text>
</comment>
<name>A0A7X2PDF7_9SPIO</name>
<gene>
    <name evidence="2" type="ORF">FYJ80_06235</name>
</gene>
<organism evidence="2 3">
    <name type="scientific">Bullifex porci</name>
    <dbReference type="NCBI Taxonomy" id="2606638"/>
    <lineage>
        <taxon>Bacteria</taxon>
        <taxon>Pseudomonadati</taxon>
        <taxon>Spirochaetota</taxon>
        <taxon>Spirochaetia</taxon>
        <taxon>Spirochaetales</taxon>
        <taxon>Spirochaetaceae</taxon>
        <taxon>Bullifex</taxon>
    </lineage>
</organism>
<dbReference type="Proteomes" id="UP000460549">
    <property type="component" value="Unassembled WGS sequence"/>
</dbReference>
<reference evidence="2 3" key="1">
    <citation type="submission" date="2019-08" db="EMBL/GenBank/DDBJ databases">
        <title>In-depth cultivation of the pig gut microbiome towards novel bacterial diversity and tailored functional studies.</title>
        <authorList>
            <person name="Wylensek D."/>
            <person name="Hitch T.C.A."/>
            <person name="Clavel T."/>
        </authorList>
    </citation>
    <scope>NUCLEOTIDE SEQUENCE [LARGE SCALE GENOMIC DNA]</scope>
    <source>
        <strain evidence="2 3">NM-380-WT-3C1</strain>
    </source>
</reference>
<evidence type="ECO:0000256" key="1">
    <source>
        <dbReference type="SAM" id="Coils"/>
    </source>
</evidence>
<proteinExistence type="predicted"/>
<dbReference type="AlphaFoldDB" id="A0A7X2PDF7"/>
<dbReference type="EMBL" id="VUNN01000010">
    <property type="protein sequence ID" value="MSU06378.1"/>
    <property type="molecule type" value="Genomic_DNA"/>
</dbReference>
<sequence length="464" mass="51274">MKKNIILSIIIIMVCSTLYATDYNEIIQKAKSESKSVQNAELSYLNSKLTLEKSELKDELQITVSGNAQVSPDLTVAPTVKIVLPNDGSTTITATVPSSLNYDDTKIYSFSPKVTVDHNFDLSGFDEDVLTALSNSRTALNNEYTYQYALLSFENTCISTIKTIVNLEKNIENQNYLIEKSEKSIKEKLALGQITTSSITYKQLINQLELSKNTLRAYEKQYEIAKSQYKEATNLDWDGLSNLPSPDLTLSLLPTGNTKVIVATIDEEIAKENINSKNASLNPQNVKVSGGVESANSKNILSEKNSLTASAGATYSQGNWSVGASLSSSYDFNKNSFDTPSVTVSGSWSNKTTKRSDEIELQKLQNSLVSASNSASEEYTSYLQSYNALQLEVLQYEFNVTQTKANTEYLKANLENVKALYDAGLATKQELEDAEFNVKLDEYTQTVLVLDGLTLSNKIKMLNL</sequence>
<keyword evidence="3" id="KW-1185">Reference proteome</keyword>
<accession>A0A7X2PDF7</accession>